<comment type="catalytic activity">
    <reaction evidence="1 6">
        <text>Hydrolysis of terminal non-reducing beta-D-galactose residues in beta-D-galactosides.</text>
        <dbReference type="EC" id="3.2.1.23"/>
    </reaction>
</comment>
<evidence type="ECO:0000259" key="12">
    <source>
        <dbReference type="Pfam" id="PF08533"/>
    </source>
</evidence>
<feature type="binding site" evidence="9">
    <location>
        <position position="172"/>
    </location>
    <ligand>
        <name>Zn(2+)</name>
        <dbReference type="ChEBI" id="CHEBI:29105"/>
    </ligand>
</feature>
<keyword evidence="14" id="KW-1185">Reference proteome</keyword>
<dbReference type="Pfam" id="PF08532">
    <property type="entry name" value="Glyco_hydro_42M"/>
    <property type="match status" value="1"/>
</dbReference>
<dbReference type="GO" id="GO:0046872">
    <property type="term" value="F:metal ion binding"/>
    <property type="evidence" value="ECO:0007669"/>
    <property type="project" value="UniProtKB-KW"/>
</dbReference>
<dbReference type="Gene3D" id="3.20.20.80">
    <property type="entry name" value="Glycosidases"/>
    <property type="match status" value="1"/>
</dbReference>
<feature type="domain" description="Beta-galactosidase trimerisation" evidence="11">
    <location>
        <begin position="406"/>
        <end position="611"/>
    </location>
</feature>
<feature type="binding site" evidence="9">
    <location>
        <position position="130"/>
    </location>
    <ligand>
        <name>Zn(2+)</name>
        <dbReference type="ChEBI" id="CHEBI:29105"/>
    </ligand>
</feature>
<feature type="active site" description="Proton donor" evidence="7">
    <location>
        <position position="165"/>
    </location>
</feature>
<dbReference type="Proteomes" id="UP000319263">
    <property type="component" value="Chromosome"/>
</dbReference>
<name>A0A516PY96_9ACTN</name>
<keyword evidence="5 6" id="KW-0326">Glycosidase</keyword>
<feature type="binding site" evidence="9">
    <location>
        <position position="175"/>
    </location>
    <ligand>
        <name>Zn(2+)</name>
        <dbReference type="ChEBI" id="CHEBI:29105"/>
    </ligand>
</feature>
<dbReference type="PANTHER" id="PTHR36447:SF1">
    <property type="entry name" value="BETA-GALACTOSIDASE GANA"/>
    <property type="match status" value="1"/>
</dbReference>
<evidence type="ECO:0000256" key="2">
    <source>
        <dbReference type="ARBA" id="ARBA00005940"/>
    </source>
</evidence>
<evidence type="ECO:0000313" key="14">
    <source>
        <dbReference type="Proteomes" id="UP000319263"/>
    </source>
</evidence>
<dbReference type="InterPro" id="IPR013529">
    <property type="entry name" value="Glyco_hydro_42_N"/>
</dbReference>
<keyword evidence="9" id="KW-0862">Zinc</keyword>
<evidence type="ECO:0000256" key="4">
    <source>
        <dbReference type="ARBA" id="ARBA00022801"/>
    </source>
</evidence>
<gene>
    <name evidence="13" type="ORF">FOE78_09715</name>
</gene>
<evidence type="ECO:0000256" key="5">
    <source>
        <dbReference type="ARBA" id="ARBA00023295"/>
    </source>
</evidence>
<feature type="binding site" evidence="8">
    <location>
        <position position="164"/>
    </location>
    <ligand>
        <name>substrate</name>
    </ligand>
</feature>
<reference evidence="13 14" key="1">
    <citation type="submission" date="2019-07" db="EMBL/GenBank/DDBJ databases">
        <title>Microlunatus dokdonensis sp. nov. isolated from the rhizospheric soil of the wild plant Elymus tsukushiensis.</title>
        <authorList>
            <person name="Ghim S.-Y."/>
            <person name="Hwang Y.-J."/>
            <person name="Son J.-S."/>
            <person name="Shin J.-H."/>
        </authorList>
    </citation>
    <scope>NUCLEOTIDE SEQUENCE [LARGE SCALE GENOMIC DNA]</scope>
    <source>
        <strain evidence="13 14">KUDC0627</strain>
    </source>
</reference>
<dbReference type="KEGG" id="mik:FOE78_09715"/>
<evidence type="ECO:0000256" key="7">
    <source>
        <dbReference type="PIRSR" id="PIRSR001084-1"/>
    </source>
</evidence>
<evidence type="ECO:0000256" key="9">
    <source>
        <dbReference type="PIRSR" id="PIRSR001084-3"/>
    </source>
</evidence>
<dbReference type="InterPro" id="IPR003476">
    <property type="entry name" value="Glyco_hydro_42"/>
</dbReference>
<feature type="domain" description="Glycoside hydrolase family 42 N-terminal" evidence="10">
    <location>
        <begin position="29"/>
        <end position="396"/>
    </location>
</feature>
<dbReference type="InterPro" id="IPR013739">
    <property type="entry name" value="Beta_galactosidase_C"/>
</dbReference>
<dbReference type="OrthoDB" id="9800974at2"/>
<evidence type="ECO:0000256" key="6">
    <source>
        <dbReference type="PIRNR" id="PIRNR001084"/>
    </source>
</evidence>
<organism evidence="13 14">
    <name type="scientific">Microlunatus elymi</name>
    <dbReference type="NCBI Taxonomy" id="2596828"/>
    <lineage>
        <taxon>Bacteria</taxon>
        <taxon>Bacillati</taxon>
        <taxon>Actinomycetota</taxon>
        <taxon>Actinomycetes</taxon>
        <taxon>Propionibacteriales</taxon>
        <taxon>Propionibacteriaceae</taxon>
        <taxon>Microlunatus</taxon>
    </lineage>
</organism>
<dbReference type="InterPro" id="IPR029062">
    <property type="entry name" value="Class_I_gatase-like"/>
</dbReference>
<dbReference type="SUPFAM" id="SSF51445">
    <property type="entry name" value="(Trans)glycosidases"/>
    <property type="match status" value="1"/>
</dbReference>
<feature type="binding site" evidence="9">
    <location>
        <position position="170"/>
    </location>
    <ligand>
        <name>Zn(2+)</name>
        <dbReference type="ChEBI" id="CHEBI:29105"/>
    </ligand>
</feature>
<evidence type="ECO:0000259" key="10">
    <source>
        <dbReference type="Pfam" id="PF02449"/>
    </source>
</evidence>
<sequence>MTQHAPRPAADRPGLTALTDRLGILYGGDYNPEQWDPEVWVEDARLMQEAGVNLATVGVFSWASLEPEPGRFTFDWMQQVLDLLHDHGVAVDLATPTASPPPWLPHRWPETLPVDADGVRLGYGSRNHYCASSPVYREHSRRIVAELLRRFGDHPAVVMWHIGNEYGTPCYCDLCADSFRWWLQTRYRDLDSLNQAWGTAFWSQRYSSWEEIIPPRTAPYLINPSQRLDFQRFTSDQFLDLYREQRAMIIDEHPDVPVTTNLMGFYSLADYRSWAGELDVIADDGYPDPNDPDSPVFAAMTNDLMRSLGRGRGWMYLEQAAGAVNWREHNVAKSTRRTRLESLRAIARGAAGSCYFQWRASTAGTERFHAALVPHAGADSDRFRAVVAHGQELKTLRPVLDQQPAAEVAMIFDWPSWWAAEEPSAPSKRLRVLEQLQSWYQPLWRAGITADIVDSTDDLSRYRLVLAPSAYLLTDAAQANLRGYVASGGSLVLGPFSGVADVNGHVRRGRFPVGLSDVLGLSGEQWLPLADRDEVAVTSDLLGEGAVRLWSEQLRADGAEVVATFTGGPVDGRPAILHNPYRQGHSWYVGTVPSADQLRNLIMLVAERAGVRPALEAIPDGVEVVRRGDALFLFNHTLTTITVGLPGQWRDLLTDGRLTGSVDLGPEDAKVLLPAT</sequence>
<comment type="similarity">
    <text evidence="2 6">Belongs to the glycosyl hydrolase 42 family.</text>
</comment>
<keyword evidence="9" id="KW-0479">Metal-binding</keyword>
<dbReference type="AlphaFoldDB" id="A0A516PY96"/>
<dbReference type="InterPro" id="IPR013738">
    <property type="entry name" value="Beta_galactosidase_Trimer"/>
</dbReference>
<feature type="domain" description="Beta-galactosidase C-terminal" evidence="12">
    <location>
        <begin position="621"/>
        <end position="672"/>
    </location>
</feature>
<dbReference type="PANTHER" id="PTHR36447">
    <property type="entry name" value="BETA-GALACTOSIDASE GANA"/>
    <property type="match status" value="1"/>
</dbReference>
<feature type="binding site" evidence="8">
    <location>
        <position position="126"/>
    </location>
    <ligand>
        <name>substrate</name>
    </ligand>
</feature>
<evidence type="ECO:0000313" key="13">
    <source>
        <dbReference type="EMBL" id="QDP96140.1"/>
    </source>
</evidence>
<feature type="active site" description="Nucleophile" evidence="7">
    <location>
        <position position="318"/>
    </location>
</feature>
<evidence type="ECO:0000256" key="8">
    <source>
        <dbReference type="PIRSR" id="PIRSR001084-2"/>
    </source>
</evidence>
<feature type="binding site" evidence="8">
    <location>
        <position position="326"/>
    </location>
    <ligand>
        <name>substrate</name>
    </ligand>
</feature>
<dbReference type="Gene3D" id="3.40.50.880">
    <property type="match status" value="1"/>
</dbReference>
<dbReference type="RefSeq" id="WP_143986106.1">
    <property type="nucleotide sequence ID" value="NZ_CP041692.1"/>
</dbReference>
<dbReference type="EC" id="3.2.1.23" evidence="3 6"/>
<dbReference type="GO" id="GO:0004565">
    <property type="term" value="F:beta-galactosidase activity"/>
    <property type="evidence" value="ECO:0007669"/>
    <property type="project" value="UniProtKB-EC"/>
</dbReference>
<protein>
    <recommendedName>
        <fullName evidence="3 6">Beta-galactosidase</fullName>
        <shortName evidence="6">Beta-gal</shortName>
        <ecNumber evidence="3 6">3.2.1.23</ecNumber>
    </recommendedName>
</protein>
<dbReference type="InterPro" id="IPR017853">
    <property type="entry name" value="GH"/>
</dbReference>
<dbReference type="Gene3D" id="2.60.40.1180">
    <property type="entry name" value="Golgi alpha-mannosidase II"/>
    <property type="match status" value="1"/>
</dbReference>
<dbReference type="InterPro" id="IPR013780">
    <property type="entry name" value="Glyco_hydro_b"/>
</dbReference>
<dbReference type="PIRSF" id="PIRSF001084">
    <property type="entry name" value="B-galactosidase"/>
    <property type="match status" value="1"/>
</dbReference>
<accession>A0A516PY96</accession>
<evidence type="ECO:0000259" key="11">
    <source>
        <dbReference type="Pfam" id="PF08532"/>
    </source>
</evidence>
<dbReference type="EMBL" id="CP041692">
    <property type="protein sequence ID" value="QDP96140.1"/>
    <property type="molecule type" value="Genomic_DNA"/>
</dbReference>
<evidence type="ECO:0000256" key="3">
    <source>
        <dbReference type="ARBA" id="ARBA00012756"/>
    </source>
</evidence>
<dbReference type="Pfam" id="PF08533">
    <property type="entry name" value="Glyco_hydro_42C"/>
    <property type="match status" value="1"/>
</dbReference>
<dbReference type="GO" id="GO:0006012">
    <property type="term" value="P:galactose metabolic process"/>
    <property type="evidence" value="ECO:0007669"/>
    <property type="project" value="InterPro"/>
</dbReference>
<keyword evidence="4 6" id="KW-0378">Hydrolase</keyword>
<evidence type="ECO:0000256" key="1">
    <source>
        <dbReference type="ARBA" id="ARBA00001412"/>
    </source>
</evidence>
<dbReference type="Pfam" id="PF02449">
    <property type="entry name" value="Glyco_hydro_42"/>
    <property type="match status" value="1"/>
</dbReference>
<proteinExistence type="inferred from homology"/>
<dbReference type="GO" id="GO:0009341">
    <property type="term" value="C:beta-galactosidase complex"/>
    <property type="evidence" value="ECO:0007669"/>
    <property type="project" value="InterPro"/>
</dbReference>
<dbReference type="CDD" id="cd03143">
    <property type="entry name" value="A4_beta-galactosidase_middle_domain"/>
    <property type="match status" value="1"/>
</dbReference>
<dbReference type="SUPFAM" id="SSF52317">
    <property type="entry name" value="Class I glutamine amidotransferase-like"/>
    <property type="match status" value="1"/>
</dbReference>